<evidence type="ECO:0000256" key="4">
    <source>
        <dbReference type="ARBA" id="ARBA00047645"/>
    </source>
</evidence>
<comment type="similarity">
    <text evidence="1 6">Belongs to the acylphosphatase family.</text>
</comment>
<name>V6LYC8_9EUKA</name>
<evidence type="ECO:0000256" key="2">
    <source>
        <dbReference type="ARBA" id="ARBA00012150"/>
    </source>
</evidence>
<protein>
    <recommendedName>
        <fullName evidence="2 5">acylphosphatase</fullName>
        <ecNumber evidence="2 5">3.6.1.7</ecNumber>
    </recommendedName>
</protein>
<dbReference type="EMBL" id="KI546089">
    <property type="protein sequence ID" value="EST45809.1"/>
    <property type="molecule type" value="Genomic_DNA"/>
</dbReference>
<dbReference type="InterPro" id="IPR001792">
    <property type="entry name" value="Acylphosphatase-like_dom"/>
</dbReference>
<dbReference type="SUPFAM" id="SSF54975">
    <property type="entry name" value="Acylphosphatase/BLUF domain-like"/>
    <property type="match status" value="1"/>
</dbReference>
<evidence type="ECO:0000313" key="10">
    <source>
        <dbReference type="Proteomes" id="UP000018208"/>
    </source>
</evidence>
<evidence type="ECO:0000256" key="1">
    <source>
        <dbReference type="ARBA" id="ARBA00005614"/>
    </source>
</evidence>
<dbReference type="InterPro" id="IPR020456">
    <property type="entry name" value="Acylphosphatase"/>
</dbReference>
<dbReference type="PANTHER" id="PTHR10029">
    <property type="entry name" value="ACYLPHOSPHATASE"/>
    <property type="match status" value="1"/>
</dbReference>
<organism evidence="8">
    <name type="scientific">Spironucleus salmonicida</name>
    <dbReference type="NCBI Taxonomy" id="348837"/>
    <lineage>
        <taxon>Eukaryota</taxon>
        <taxon>Metamonada</taxon>
        <taxon>Diplomonadida</taxon>
        <taxon>Hexamitidae</taxon>
        <taxon>Hexamitinae</taxon>
        <taxon>Spironucleus</taxon>
    </lineage>
</organism>
<proteinExistence type="inferred from homology"/>
<reference evidence="8 9" key="1">
    <citation type="journal article" date="2014" name="PLoS Genet.">
        <title>The Genome of Spironucleus salmonicida Highlights a Fish Pathogen Adapted to Fluctuating Environments.</title>
        <authorList>
            <person name="Xu F."/>
            <person name="Jerlstrom-Hultqvist J."/>
            <person name="Einarsson E."/>
            <person name="Astvaldsson A."/>
            <person name="Svard S.G."/>
            <person name="Andersson J.O."/>
        </authorList>
    </citation>
    <scope>NUCLEOTIDE SEQUENCE</scope>
    <source>
        <strain evidence="9">ATCC 50377</strain>
    </source>
</reference>
<evidence type="ECO:0000259" key="7">
    <source>
        <dbReference type="PROSITE" id="PS51160"/>
    </source>
</evidence>
<comment type="catalytic activity">
    <reaction evidence="4 5">
        <text>an acyl phosphate + H2O = a carboxylate + phosphate + H(+)</text>
        <dbReference type="Rhea" id="RHEA:14965"/>
        <dbReference type="ChEBI" id="CHEBI:15377"/>
        <dbReference type="ChEBI" id="CHEBI:15378"/>
        <dbReference type="ChEBI" id="CHEBI:29067"/>
        <dbReference type="ChEBI" id="CHEBI:43474"/>
        <dbReference type="ChEBI" id="CHEBI:59918"/>
        <dbReference type="EC" id="3.6.1.7"/>
    </reaction>
</comment>
<evidence type="ECO:0000256" key="3">
    <source>
        <dbReference type="ARBA" id="ARBA00022801"/>
    </source>
</evidence>
<dbReference type="InterPro" id="IPR036046">
    <property type="entry name" value="Acylphosphatase-like_dom_sf"/>
</dbReference>
<dbReference type="GO" id="GO:0003998">
    <property type="term" value="F:acylphosphatase activity"/>
    <property type="evidence" value="ECO:0007669"/>
    <property type="project" value="UniProtKB-EC"/>
</dbReference>
<accession>V6LYC8</accession>
<keyword evidence="10" id="KW-1185">Reference proteome</keyword>
<dbReference type="AlphaFoldDB" id="V6LYC8"/>
<dbReference type="VEuPathDB" id="GiardiaDB:SS50377_22026"/>
<feature type="active site" evidence="5">
    <location>
        <position position="36"/>
    </location>
</feature>
<dbReference type="Gene3D" id="3.30.70.100">
    <property type="match status" value="1"/>
</dbReference>
<evidence type="ECO:0000256" key="5">
    <source>
        <dbReference type="PROSITE-ProRule" id="PRU00520"/>
    </source>
</evidence>
<dbReference type="Proteomes" id="UP000018208">
    <property type="component" value="Unassembled WGS sequence"/>
</dbReference>
<dbReference type="OrthoDB" id="7961613at2759"/>
<dbReference type="EMBL" id="AUWU02000002">
    <property type="protein sequence ID" value="KAH0576462.1"/>
    <property type="molecule type" value="Genomic_DNA"/>
</dbReference>
<dbReference type="PANTHER" id="PTHR10029:SF3">
    <property type="entry name" value="ACYLPHOSPHATASE-RELATED"/>
    <property type="match status" value="1"/>
</dbReference>
<evidence type="ECO:0000256" key="6">
    <source>
        <dbReference type="RuleBase" id="RU004168"/>
    </source>
</evidence>
<evidence type="ECO:0000313" key="9">
    <source>
        <dbReference type="EMBL" id="KAH0576462.1"/>
    </source>
</evidence>
<dbReference type="Pfam" id="PF00708">
    <property type="entry name" value="Acylphosphatase"/>
    <property type="match status" value="1"/>
</dbReference>
<gene>
    <name evidence="8" type="ORF">SS50377_14383</name>
    <name evidence="9" type="ORF">SS50377_22026</name>
</gene>
<dbReference type="PROSITE" id="PS51160">
    <property type="entry name" value="ACYLPHOSPHATASE_3"/>
    <property type="match status" value="1"/>
</dbReference>
<dbReference type="InterPro" id="IPR017968">
    <property type="entry name" value="Acylphosphatase_CS"/>
</dbReference>
<evidence type="ECO:0000313" key="8">
    <source>
        <dbReference type="EMBL" id="EST45809.1"/>
    </source>
</evidence>
<dbReference type="PROSITE" id="PS00150">
    <property type="entry name" value="ACYLPHOSPHATASE_1"/>
    <property type="match status" value="1"/>
</dbReference>
<feature type="active site" evidence="5">
    <location>
        <position position="18"/>
    </location>
</feature>
<keyword evidence="3 5" id="KW-0378">Hydrolase</keyword>
<dbReference type="EC" id="3.6.1.7" evidence="2 5"/>
<reference evidence="9" key="2">
    <citation type="submission" date="2020-12" db="EMBL/GenBank/DDBJ databases">
        <title>New Spironucleus salmonicida genome in near-complete chromosomes.</title>
        <authorList>
            <person name="Xu F."/>
            <person name="Kurt Z."/>
            <person name="Jimenez-Gonzalez A."/>
            <person name="Astvaldsson A."/>
            <person name="Andersson J.O."/>
            <person name="Svard S.G."/>
        </authorList>
    </citation>
    <scope>NUCLEOTIDE SEQUENCE</scope>
    <source>
        <strain evidence="9">ATCC 50377</strain>
    </source>
</reference>
<feature type="domain" description="Acylphosphatase-like" evidence="7">
    <location>
        <begin position="3"/>
        <end position="89"/>
    </location>
</feature>
<sequence length="89" mass="10027">MESKYFKVGGKVQGVYFRKTAKIEANKLNIKGWIRNDESGKFVEGEFYGAPAPCALFVKFLHTGSRNSKVDTVTLTPSANSYDIFEIRK</sequence>